<comment type="caution">
    <text evidence="1">The sequence shown here is derived from an EMBL/GenBank/DDBJ whole genome shotgun (WGS) entry which is preliminary data.</text>
</comment>
<accession>A0ABQ9KVE4</accession>
<protein>
    <recommendedName>
        <fullName evidence="3">PiggyBac transposable element-derived protein domain-containing protein</fullName>
    </recommendedName>
</protein>
<dbReference type="EMBL" id="JARPOI010000015">
    <property type="protein sequence ID" value="KAJ9152352.1"/>
    <property type="molecule type" value="Genomic_DNA"/>
</dbReference>
<dbReference type="Proteomes" id="UP001174677">
    <property type="component" value="Chromosome 15"/>
</dbReference>
<name>A0ABQ9KVE4_HEVBR</name>
<sequence length="321" mass="38724">MTTQRKNICVNESYDCNLEEWLIKHNTDVRWSSKHHTWNLDPVKASINWNLEWPTLDTVQLVQGMITSIIEFHDKNGIHSYLHNDKNFLLKFGMKCYLGAHVRNIVKVFIVHDDKSEKKNGDLKEKSKNADVTELASMICHTILGKEIKELHSNWINPTDSVNMLYMTDRHKNVIPVEFVKNHPALWPWRKRFMFYEKCWVRARHATAHMHKYNRKRDYIHKWVRNIAINIKFVYWSSNIAIGTPMRRLFNDMYGRSRIKTDNGYDLLYFYRVFHHYYCDQDKSQNLIVHQTDSKDYKDKEFIEIVTIQYFPLFFVYDLFF</sequence>
<evidence type="ECO:0008006" key="3">
    <source>
        <dbReference type="Google" id="ProtNLM"/>
    </source>
</evidence>
<gene>
    <name evidence="1" type="ORF">P3X46_025926</name>
</gene>
<reference evidence="1 2" key="1">
    <citation type="journal article" date="2023" name="Plant Biotechnol. J.">
        <title>Chromosome-level wild Hevea brasiliensis genome provides new tools for genomic-assisted breeding and valuable loci to elevate rubber yield.</title>
        <authorList>
            <person name="Cheng H."/>
            <person name="Song X."/>
            <person name="Hu Y."/>
            <person name="Wu T."/>
            <person name="Yang Q."/>
            <person name="An Z."/>
            <person name="Feng S."/>
            <person name="Deng Z."/>
            <person name="Wu W."/>
            <person name="Zeng X."/>
            <person name="Tu M."/>
            <person name="Wang X."/>
            <person name="Huang H."/>
        </authorList>
    </citation>
    <scope>NUCLEOTIDE SEQUENCE [LARGE SCALE GENOMIC DNA]</scope>
    <source>
        <strain evidence="1">MT/VB/25A 57/8</strain>
    </source>
</reference>
<keyword evidence="2" id="KW-1185">Reference proteome</keyword>
<evidence type="ECO:0000313" key="2">
    <source>
        <dbReference type="Proteomes" id="UP001174677"/>
    </source>
</evidence>
<evidence type="ECO:0000313" key="1">
    <source>
        <dbReference type="EMBL" id="KAJ9152352.1"/>
    </source>
</evidence>
<proteinExistence type="predicted"/>
<organism evidence="1 2">
    <name type="scientific">Hevea brasiliensis</name>
    <name type="common">Para rubber tree</name>
    <name type="synonym">Siphonia brasiliensis</name>
    <dbReference type="NCBI Taxonomy" id="3981"/>
    <lineage>
        <taxon>Eukaryota</taxon>
        <taxon>Viridiplantae</taxon>
        <taxon>Streptophyta</taxon>
        <taxon>Embryophyta</taxon>
        <taxon>Tracheophyta</taxon>
        <taxon>Spermatophyta</taxon>
        <taxon>Magnoliopsida</taxon>
        <taxon>eudicotyledons</taxon>
        <taxon>Gunneridae</taxon>
        <taxon>Pentapetalae</taxon>
        <taxon>rosids</taxon>
        <taxon>fabids</taxon>
        <taxon>Malpighiales</taxon>
        <taxon>Euphorbiaceae</taxon>
        <taxon>Crotonoideae</taxon>
        <taxon>Micrandreae</taxon>
        <taxon>Hevea</taxon>
    </lineage>
</organism>